<dbReference type="GO" id="GO:0005829">
    <property type="term" value="C:cytosol"/>
    <property type="evidence" value="ECO:0007669"/>
    <property type="project" value="TreeGrafter"/>
</dbReference>
<keyword evidence="5" id="KW-1185">Reference proteome</keyword>
<feature type="region of interest" description="Disordered" evidence="3">
    <location>
        <begin position="20"/>
        <end position="41"/>
    </location>
</feature>
<evidence type="ECO:0000313" key="5">
    <source>
        <dbReference type="Proteomes" id="UP000009311"/>
    </source>
</evidence>
<dbReference type="PANTHER" id="PTHR33449">
    <property type="entry name" value="NUCLEOID-ASSOCIATED PROTEIN YBAB"/>
    <property type="match status" value="1"/>
</dbReference>
<dbReference type="Gene3D" id="3.30.1310.10">
    <property type="entry name" value="Nucleoid-associated protein YbaB-like domain"/>
    <property type="match status" value="1"/>
</dbReference>
<dbReference type="HAMAP" id="MF_00274">
    <property type="entry name" value="DNA_YbaB_EbfC"/>
    <property type="match status" value="1"/>
</dbReference>
<dbReference type="Proteomes" id="UP000009311">
    <property type="component" value="Unassembled WGS sequence"/>
</dbReference>
<dbReference type="InterPro" id="IPR004401">
    <property type="entry name" value="YbaB/EbfC"/>
</dbReference>
<evidence type="ECO:0000256" key="3">
    <source>
        <dbReference type="SAM" id="MobiDB-lite"/>
    </source>
</evidence>
<keyword evidence="1 2" id="KW-0238">DNA-binding</keyword>
<dbReference type="PANTHER" id="PTHR33449:SF1">
    <property type="entry name" value="NUCLEOID-ASSOCIATED PROTEIN YBAB"/>
    <property type="match status" value="1"/>
</dbReference>
<proteinExistence type="inferred from homology"/>
<gene>
    <name evidence="4" type="ORF">BN53_03890</name>
</gene>
<dbReference type="NCBIfam" id="TIGR00103">
    <property type="entry name" value="DNA_YbaB_EbfC"/>
    <property type="match status" value="1"/>
</dbReference>
<comment type="subunit">
    <text evidence="2">Homodimer.</text>
</comment>
<dbReference type="AlphaFoldDB" id="I7LDU9"/>
<protein>
    <recommendedName>
        <fullName evidence="2">Nucleoid-associated protein BN53_03890</fullName>
    </recommendedName>
</protein>
<dbReference type="OrthoDB" id="9795263at2"/>
<dbReference type="STRING" id="1423790.BN53_03890"/>
<organism evidence="4 5">
    <name type="scientific">Lactobacillus pasteurii DSM 23907 = CRBIP 24.76</name>
    <dbReference type="NCBI Taxonomy" id="1423790"/>
    <lineage>
        <taxon>Bacteria</taxon>
        <taxon>Bacillati</taxon>
        <taxon>Bacillota</taxon>
        <taxon>Bacilli</taxon>
        <taxon>Lactobacillales</taxon>
        <taxon>Lactobacillaceae</taxon>
        <taxon>Lactobacillus</taxon>
    </lineage>
</organism>
<keyword evidence="2" id="KW-0963">Cytoplasm</keyword>
<name>I7LDU9_9LACO</name>
<dbReference type="RefSeq" id="WP_009559776.1">
    <property type="nucleotide sequence ID" value="NZ_AYZN01000003.1"/>
</dbReference>
<comment type="caution">
    <text evidence="4">The sequence shown here is derived from an EMBL/GenBank/DDBJ whole genome shotgun (WGS) entry which is preliminary data.</text>
</comment>
<feature type="compositionally biased region" description="Low complexity" evidence="3">
    <location>
        <begin position="20"/>
        <end position="32"/>
    </location>
</feature>
<reference evidence="4 5" key="1">
    <citation type="submission" date="2012-06" db="EMBL/GenBank/DDBJ databases">
        <title>Draft Genome Sequence of Lactobacillus pasteurii CRBIP 24.76T.</title>
        <authorList>
            <person name="Cousin S."/>
            <person name="Bouchier C."/>
            <person name="Loux V."/>
            <person name="Ma L."/>
            <person name="Creno S."/>
            <person name="Bizet C."/>
            <person name="Clermont D."/>
        </authorList>
    </citation>
    <scope>NUCLEOTIDE SEQUENCE [LARGE SCALE GENOMIC DNA]</scope>
    <source>
        <strain evidence="5">CRBIP 24.76T</strain>
    </source>
</reference>
<accession>I7LDU9</accession>
<comment type="similarity">
    <text evidence="2">Belongs to the YbaB/EbfC family.</text>
</comment>
<evidence type="ECO:0000313" key="4">
    <source>
        <dbReference type="EMBL" id="CCI85228.1"/>
    </source>
</evidence>
<comment type="subcellular location">
    <subcellularLocation>
        <location evidence="2">Cytoplasm</location>
        <location evidence="2">Nucleoid</location>
    </subcellularLocation>
</comment>
<dbReference type="Pfam" id="PF02575">
    <property type="entry name" value="YbaB_DNA_bd"/>
    <property type="match status" value="1"/>
</dbReference>
<dbReference type="InterPro" id="IPR036894">
    <property type="entry name" value="YbaB-like_sf"/>
</dbReference>
<evidence type="ECO:0000256" key="1">
    <source>
        <dbReference type="ARBA" id="ARBA00023125"/>
    </source>
</evidence>
<dbReference type="SUPFAM" id="SSF82607">
    <property type="entry name" value="YbaB-like"/>
    <property type="match status" value="1"/>
</dbReference>
<evidence type="ECO:0000256" key="2">
    <source>
        <dbReference type="HAMAP-Rule" id="MF_00274"/>
    </source>
</evidence>
<dbReference type="eggNOG" id="COG0718">
    <property type="taxonomic scope" value="Bacteria"/>
</dbReference>
<dbReference type="GO" id="GO:0003677">
    <property type="term" value="F:DNA binding"/>
    <property type="evidence" value="ECO:0007669"/>
    <property type="project" value="UniProtKB-UniRule"/>
</dbReference>
<comment type="function">
    <text evidence="2">Binds to DNA and alters its conformation. May be involved in regulation of gene expression, nucleoid organization and DNA protection.</text>
</comment>
<dbReference type="PIRSF" id="PIRSF004555">
    <property type="entry name" value="UCP004555"/>
    <property type="match status" value="1"/>
</dbReference>
<dbReference type="EMBL" id="CAKD01000020">
    <property type="protein sequence ID" value="CCI85228.1"/>
    <property type="molecule type" value="Genomic_DNA"/>
</dbReference>
<dbReference type="GO" id="GO:0043590">
    <property type="term" value="C:bacterial nucleoid"/>
    <property type="evidence" value="ECO:0007669"/>
    <property type="project" value="UniProtKB-UniRule"/>
</dbReference>
<sequence>MSRRPNFGGMGMGGMNMQQMMKQAKKLQQQMQEEQENLTKQEFVGKSADDLVVVTFTGDRKLKEIKINPEAIDPEDPDMLQDLIIDAVNKGMTEIDKSTQASLGKYTKGLI</sequence>